<dbReference type="InterPro" id="IPR052700">
    <property type="entry name" value="Carb_kinase_PfkB-like"/>
</dbReference>
<evidence type="ECO:0000256" key="3">
    <source>
        <dbReference type="ARBA" id="ARBA00022777"/>
    </source>
</evidence>
<evidence type="ECO:0000256" key="2">
    <source>
        <dbReference type="ARBA" id="ARBA00022679"/>
    </source>
</evidence>
<comment type="similarity">
    <text evidence="1">Belongs to the carbohydrate kinase PfkB family.</text>
</comment>
<accession>A0ABT7MVN8</accession>
<dbReference type="PANTHER" id="PTHR43320:SF2">
    <property type="entry name" value="2-DEHYDRO-3-DEOXYGLUCONOKINASE_2-DEHYDRO-3-DEOXYGALACTONOKINASE"/>
    <property type="match status" value="1"/>
</dbReference>
<dbReference type="Proteomes" id="UP001235064">
    <property type="component" value="Unassembled WGS sequence"/>
</dbReference>
<dbReference type="GO" id="GO:0016301">
    <property type="term" value="F:kinase activity"/>
    <property type="evidence" value="ECO:0007669"/>
    <property type="project" value="UniProtKB-KW"/>
</dbReference>
<comment type="caution">
    <text evidence="5">The sequence shown here is derived from an EMBL/GenBank/DDBJ whole genome shotgun (WGS) entry which is preliminary data.</text>
</comment>
<evidence type="ECO:0000313" key="5">
    <source>
        <dbReference type="EMBL" id="MDL9978518.1"/>
    </source>
</evidence>
<evidence type="ECO:0000313" key="6">
    <source>
        <dbReference type="Proteomes" id="UP001235064"/>
    </source>
</evidence>
<dbReference type="SUPFAM" id="SSF53613">
    <property type="entry name" value="Ribokinase-like"/>
    <property type="match status" value="1"/>
</dbReference>
<keyword evidence="2" id="KW-0808">Transferase</keyword>
<keyword evidence="6" id="KW-1185">Reference proteome</keyword>
<keyword evidence="3 5" id="KW-0418">Kinase</keyword>
<dbReference type="InterPro" id="IPR029056">
    <property type="entry name" value="Ribokinase-like"/>
</dbReference>
<dbReference type="EMBL" id="JASXSZ010000001">
    <property type="protein sequence ID" value="MDL9978518.1"/>
    <property type="molecule type" value="Genomic_DNA"/>
</dbReference>
<dbReference type="Gene3D" id="3.40.1190.20">
    <property type="match status" value="1"/>
</dbReference>
<reference evidence="5 6" key="1">
    <citation type="submission" date="2023-06" db="EMBL/GenBank/DDBJ databases">
        <title>Microbacterium sp. nov., isolated from a waste landfill.</title>
        <authorList>
            <person name="Wen W."/>
        </authorList>
    </citation>
    <scope>NUCLEOTIDE SEQUENCE [LARGE SCALE GENOMIC DNA]</scope>
    <source>
        <strain evidence="5 6">ASV49</strain>
    </source>
</reference>
<name>A0ABT7MVN8_9MICO</name>
<proteinExistence type="inferred from homology"/>
<dbReference type="Pfam" id="PF00294">
    <property type="entry name" value="PfkB"/>
    <property type="match status" value="1"/>
</dbReference>
<sequence>MPPHPTAPAVPTAATFGEALVVLVQDEPGPLEQSTRFRRSLGGAEANVAIGLASLGVQASAITRVGDDGFGRYIRDELDRLGVDVSAIPVDPKHATGLYVKEVGGGSGAPNDLGPGGSRMHYYRTASAGAHLAPELLDDPAVAAALDASALVHTTGITPALSDSAFEAQRALVEAVRGRALVSFDVNWRPRLWTGREDAGRRILSTFFRSSDIAMTGLDEAEEVFGLTSAEDVRRAFPEPRWLVVKNNGGAVVAFDGDQRVEVAPRKVEVVESIGAGDAFASGLLAGILHGLPLAECVRHGHDTAACALASVTDHVAGPAEVVR</sequence>
<gene>
    <name evidence="5" type="ORF">QSV35_04160</name>
</gene>
<protein>
    <submittedName>
        <fullName evidence="5">Sugar kinase</fullName>
    </submittedName>
</protein>
<dbReference type="PANTHER" id="PTHR43320">
    <property type="entry name" value="SUGAR KINASE"/>
    <property type="match status" value="1"/>
</dbReference>
<dbReference type="InterPro" id="IPR011611">
    <property type="entry name" value="PfkB_dom"/>
</dbReference>
<dbReference type="CDD" id="cd01166">
    <property type="entry name" value="KdgK"/>
    <property type="match status" value="1"/>
</dbReference>
<evidence type="ECO:0000256" key="1">
    <source>
        <dbReference type="ARBA" id="ARBA00010688"/>
    </source>
</evidence>
<evidence type="ECO:0000259" key="4">
    <source>
        <dbReference type="Pfam" id="PF00294"/>
    </source>
</evidence>
<feature type="domain" description="Carbohydrate kinase PfkB" evidence="4">
    <location>
        <begin position="14"/>
        <end position="310"/>
    </location>
</feature>
<organism evidence="5 6">
    <name type="scientific">Microbacterium candidum</name>
    <dbReference type="NCBI Taxonomy" id="3041922"/>
    <lineage>
        <taxon>Bacteria</taxon>
        <taxon>Bacillati</taxon>
        <taxon>Actinomycetota</taxon>
        <taxon>Actinomycetes</taxon>
        <taxon>Micrococcales</taxon>
        <taxon>Microbacteriaceae</taxon>
        <taxon>Microbacterium</taxon>
    </lineage>
</organism>
<dbReference type="RefSeq" id="WP_286287003.1">
    <property type="nucleotide sequence ID" value="NZ_JASXSZ010000001.1"/>
</dbReference>